<name>A0AAU7NMT2_PEDPE</name>
<feature type="coiled-coil region" evidence="1">
    <location>
        <begin position="41"/>
        <end position="68"/>
    </location>
</feature>
<reference evidence="2" key="2">
    <citation type="submission" date="2024-05" db="EMBL/GenBank/DDBJ databases">
        <authorList>
            <person name="Chen H."/>
        </authorList>
    </citation>
    <scope>NUCLEOTIDE SEQUENCE</scope>
    <source>
        <strain evidence="2">CGMCC 7049</strain>
    </source>
</reference>
<dbReference type="RefSeq" id="WP_029257805.1">
    <property type="nucleotide sequence ID" value="NZ_CP157400.1"/>
</dbReference>
<proteinExistence type="predicted"/>
<gene>
    <name evidence="2" type="ORF">BB06_02815</name>
</gene>
<dbReference type="AlphaFoldDB" id="A0AAU7NMT2"/>
<keyword evidence="1" id="KW-0175">Coiled coil</keyword>
<sequence length="92" mass="10379">MTLENAIKTAFAWINADLYDAGETSQVTVQKDKYNALMTLLAKQNEQILSLNDQNAKLDEKLDLMNTKLDLIALNSAKKDKPKGFFARLFGR</sequence>
<evidence type="ECO:0000313" key="2">
    <source>
        <dbReference type="EMBL" id="XBS08898.1"/>
    </source>
</evidence>
<accession>A0AAU7NMT2</accession>
<evidence type="ECO:0000256" key="1">
    <source>
        <dbReference type="SAM" id="Coils"/>
    </source>
</evidence>
<protein>
    <recommendedName>
        <fullName evidence="3">DUF536 domain-containing protein</fullName>
    </recommendedName>
</protein>
<organism evidence="2">
    <name type="scientific">Pediococcus pentosaceus CGMCC 7049</name>
    <dbReference type="NCBI Taxonomy" id="1460385"/>
    <lineage>
        <taxon>Bacteria</taxon>
        <taxon>Bacillati</taxon>
        <taxon>Bacillota</taxon>
        <taxon>Bacilli</taxon>
        <taxon>Lactobacillales</taxon>
        <taxon>Lactobacillaceae</taxon>
        <taxon>Pediococcus</taxon>
    </lineage>
</organism>
<evidence type="ECO:0008006" key="3">
    <source>
        <dbReference type="Google" id="ProtNLM"/>
    </source>
</evidence>
<reference evidence="2" key="1">
    <citation type="submission" date="2014-02" db="EMBL/GenBank/DDBJ databases">
        <authorList>
            <person name="Zhao D."/>
            <person name="Dong X."/>
            <person name="Li Y."/>
            <person name="Lv L."/>
            <person name="Zhao D."/>
            <person name="Gao Y."/>
            <person name="Wang Y."/>
            <person name="Li Y."/>
        </authorList>
    </citation>
    <scope>NUCLEOTIDE SEQUENCE</scope>
    <source>
        <strain evidence="2">CGMCC 7049</strain>
    </source>
</reference>
<dbReference type="EMBL" id="CP157400">
    <property type="protein sequence ID" value="XBS08898.1"/>
    <property type="molecule type" value="Genomic_DNA"/>
</dbReference>